<name>A0A0A8YZP6_ARUDO</name>
<evidence type="ECO:0000313" key="1">
    <source>
        <dbReference type="EMBL" id="JAD32036.1"/>
    </source>
</evidence>
<reference evidence="1" key="1">
    <citation type="submission" date="2014-09" db="EMBL/GenBank/DDBJ databases">
        <authorList>
            <person name="Magalhaes I.L.F."/>
            <person name="Oliveira U."/>
            <person name="Santos F.R."/>
            <person name="Vidigal T.H.D.A."/>
            <person name="Brescovit A.D."/>
            <person name="Santos A.J."/>
        </authorList>
    </citation>
    <scope>NUCLEOTIDE SEQUENCE</scope>
    <source>
        <tissue evidence="1">Shoot tissue taken approximately 20 cm above the soil surface</tissue>
    </source>
</reference>
<reference evidence="1" key="2">
    <citation type="journal article" date="2015" name="Data Brief">
        <title>Shoot transcriptome of the giant reed, Arundo donax.</title>
        <authorList>
            <person name="Barrero R.A."/>
            <person name="Guerrero F.D."/>
            <person name="Moolhuijzen P."/>
            <person name="Goolsby J.A."/>
            <person name="Tidwell J."/>
            <person name="Bellgard S.E."/>
            <person name="Bellgard M.I."/>
        </authorList>
    </citation>
    <scope>NUCLEOTIDE SEQUENCE</scope>
    <source>
        <tissue evidence="1">Shoot tissue taken approximately 20 cm above the soil surface</tissue>
    </source>
</reference>
<organism evidence="1">
    <name type="scientific">Arundo donax</name>
    <name type="common">Giant reed</name>
    <name type="synonym">Donax arundinaceus</name>
    <dbReference type="NCBI Taxonomy" id="35708"/>
    <lineage>
        <taxon>Eukaryota</taxon>
        <taxon>Viridiplantae</taxon>
        <taxon>Streptophyta</taxon>
        <taxon>Embryophyta</taxon>
        <taxon>Tracheophyta</taxon>
        <taxon>Spermatophyta</taxon>
        <taxon>Magnoliopsida</taxon>
        <taxon>Liliopsida</taxon>
        <taxon>Poales</taxon>
        <taxon>Poaceae</taxon>
        <taxon>PACMAD clade</taxon>
        <taxon>Arundinoideae</taxon>
        <taxon>Arundineae</taxon>
        <taxon>Arundo</taxon>
    </lineage>
</organism>
<dbReference type="EMBL" id="GBRH01265859">
    <property type="protein sequence ID" value="JAD32036.1"/>
    <property type="molecule type" value="Transcribed_RNA"/>
</dbReference>
<protein>
    <submittedName>
        <fullName evidence="1">Pco108913</fullName>
    </submittedName>
</protein>
<sequence length="39" mass="4197">MLKETGFAHMRICDGVGSFLQLSGLLAEFALMREGAKAP</sequence>
<dbReference type="InterPro" id="IPR008921">
    <property type="entry name" value="DNA_pol3_clamp-load_cplx_C"/>
</dbReference>
<dbReference type="GO" id="GO:0003677">
    <property type="term" value="F:DNA binding"/>
    <property type="evidence" value="ECO:0007669"/>
    <property type="project" value="InterPro"/>
</dbReference>
<dbReference type="AlphaFoldDB" id="A0A0A8YZP6"/>
<accession>A0A0A8YZP6</accession>
<proteinExistence type="predicted"/>
<dbReference type="SUPFAM" id="SSF48019">
    <property type="entry name" value="post-AAA+ oligomerization domain-like"/>
    <property type="match status" value="1"/>
</dbReference>
<dbReference type="Gene3D" id="1.20.272.10">
    <property type="match status" value="1"/>
</dbReference>
<dbReference type="GO" id="GO:0006260">
    <property type="term" value="P:DNA replication"/>
    <property type="evidence" value="ECO:0007669"/>
    <property type="project" value="InterPro"/>
</dbReference>